<dbReference type="PANTHER" id="PTHR43169">
    <property type="entry name" value="EXSB FAMILY PROTEIN"/>
    <property type="match status" value="1"/>
</dbReference>
<accession>A0A177YFT1</accession>
<evidence type="ECO:0000313" key="4">
    <source>
        <dbReference type="Proteomes" id="UP000077519"/>
    </source>
</evidence>
<name>A0A177YFT1_9NOCA</name>
<dbReference type="EMBL" id="LVHI01000012">
    <property type="protein sequence ID" value="OAK54396.1"/>
    <property type="molecule type" value="Genomic_DNA"/>
</dbReference>
<dbReference type="GO" id="GO:0004066">
    <property type="term" value="F:asparagine synthase (glutamine-hydrolyzing) activity"/>
    <property type="evidence" value="ECO:0007669"/>
    <property type="project" value="InterPro"/>
</dbReference>
<dbReference type="AlphaFoldDB" id="A0A177YFT1"/>
<evidence type="ECO:0000256" key="1">
    <source>
        <dbReference type="PIRSR" id="PIRSR006661-1"/>
    </source>
</evidence>
<evidence type="ECO:0000259" key="2">
    <source>
        <dbReference type="Pfam" id="PF00733"/>
    </source>
</evidence>
<feature type="active site" description="Nucleophile and sulfur donor" evidence="1">
    <location>
        <position position="172"/>
    </location>
</feature>
<sequence>MSDAAERLTARLAGEEKLLVAFSGGADSALLATAAHRVLGDRAVAVTAVSASLPSAERAAARRFAREHGIAHVEVCTDELDDPEYVANTGNRCFHCKSALFDALTPLATLMGARMALGTNLDDLGDHRPGQTAAAQRGAIAPMVDAELTKADVRAISAEWGLVTADKPAAACLSSRIAYGDRVTADVLGKIEHAEQALHDLGFRELRVRTHADGTLARVEVAERDMAAAFDSRDDILRILDRAGFVFGSLDLRGLRSGSMNALLSLTPVVR</sequence>
<keyword evidence="4" id="KW-1185">Reference proteome</keyword>
<dbReference type="Proteomes" id="UP000077519">
    <property type="component" value="Unassembled WGS sequence"/>
</dbReference>
<dbReference type="InterPro" id="IPR014729">
    <property type="entry name" value="Rossmann-like_a/b/a_fold"/>
</dbReference>
<dbReference type="Pfam" id="PF00733">
    <property type="entry name" value="Asn_synthase"/>
    <property type="match status" value="1"/>
</dbReference>
<organism evidence="3 4">
    <name type="scientific">Rhodococcoides kyotonense</name>
    <dbReference type="NCBI Taxonomy" id="398843"/>
    <lineage>
        <taxon>Bacteria</taxon>
        <taxon>Bacillati</taxon>
        <taxon>Actinomycetota</taxon>
        <taxon>Actinomycetes</taxon>
        <taxon>Mycobacteriales</taxon>
        <taxon>Nocardiaceae</taxon>
        <taxon>Rhodococcoides</taxon>
    </lineage>
</organism>
<comment type="caution">
    <text evidence="3">The sequence shown here is derived from an EMBL/GenBank/DDBJ whole genome shotgun (WGS) entry which is preliminary data.</text>
</comment>
<dbReference type="PIRSF" id="PIRSF006661">
    <property type="entry name" value="PP-lp_UCP006661"/>
    <property type="match status" value="1"/>
</dbReference>
<protein>
    <submittedName>
        <fullName evidence="3">TIGR00268 family protein</fullName>
    </submittedName>
</protein>
<dbReference type="SUPFAM" id="SSF52402">
    <property type="entry name" value="Adenine nucleotide alpha hydrolases-like"/>
    <property type="match status" value="1"/>
</dbReference>
<dbReference type="NCBIfam" id="TIGR00268">
    <property type="entry name" value="ATP-dependent sacrificial sulfur transferase LarE"/>
    <property type="match status" value="1"/>
</dbReference>
<evidence type="ECO:0000313" key="3">
    <source>
        <dbReference type="EMBL" id="OAK54396.1"/>
    </source>
</evidence>
<dbReference type="InterPro" id="IPR005232">
    <property type="entry name" value="LarE"/>
</dbReference>
<feature type="domain" description="Asparagine synthetase" evidence="2">
    <location>
        <begin position="10"/>
        <end position="79"/>
    </location>
</feature>
<dbReference type="CDD" id="cd01990">
    <property type="entry name" value="LarE-like"/>
    <property type="match status" value="1"/>
</dbReference>
<dbReference type="InterPro" id="IPR001962">
    <property type="entry name" value="Asn_synthase"/>
</dbReference>
<dbReference type="Gene3D" id="3.40.50.620">
    <property type="entry name" value="HUPs"/>
    <property type="match status" value="1"/>
</dbReference>
<proteinExistence type="predicted"/>
<dbReference type="GO" id="GO:0006529">
    <property type="term" value="P:asparagine biosynthetic process"/>
    <property type="evidence" value="ECO:0007669"/>
    <property type="project" value="InterPro"/>
</dbReference>
<dbReference type="PANTHER" id="PTHR43169:SF2">
    <property type="entry name" value="NAD_GMP SYNTHASE DOMAIN-CONTAINING PROTEIN"/>
    <property type="match status" value="1"/>
</dbReference>
<dbReference type="GO" id="GO:0016783">
    <property type="term" value="F:sulfurtransferase activity"/>
    <property type="evidence" value="ECO:0007669"/>
    <property type="project" value="InterPro"/>
</dbReference>
<gene>
    <name evidence="3" type="ORF">A3K89_03150</name>
</gene>
<dbReference type="InterPro" id="IPR052188">
    <property type="entry name" value="Ni-pincer_cofactor_biosynth"/>
</dbReference>
<reference evidence="3 4" key="1">
    <citation type="submission" date="2016-03" db="EMBL/GenBank/DDBJ databases">
        <title>Genome sequence of Rhodococcus kyotonensis KB10.</title>
        <authorList>
            <person name="Jeong H."/>
            <person name="Hong C.E."/>
            <person name="Jo S.H."/>
            <person name="Park J.M."/>
        </authorList>
    </citation>
    <scope>NUCLEOTIDE SEQUENCE [LARGE SCALE GENOMIC DNA]</scope>
    <source>
        <strain evidence="3 4">KB10</strain>
    </source>
</reference>